<dbReference type="HOGENOM" id="CLU_615393_0_0_1"/>
<dbReference type="AlphaFoldDB" id="W9X9D4"/>
<dbReference type="Pfam" id="PF00071">
    <property type="entry name" value="Ras"/>
    <property type="match status" value="1"/>
</dbReference>
<dbReference type="Gene3D" id="3.40.50.300">
    <property type="entry name" value="P-loop containing nucleotide triphosphate hydrolases"/>
    <property type="match status" value="1"/>
</dbReference>
<name>W9X9D4_9EURO</name>
<dbReference type="EMBL" id="AMGX01000004">
    <property type="protein sequence ID" value="EXJ73546.1"/>
    <property type="molecule type" value="Genomic_DNA"/>
</dbReference>
<dbReference type="GO" id="GO:0003924">
    <property type="term" value="F:GTPase activity"/>
    <property type="evidence" value="ECO:0007669"/>
    <property type="project" value="InterPro"/>
</dbReference>
<proteinExistence type="predicted"/>
<dbReference type="OrthoDB" id="4160023at2759"/>
<evidence type="ECO:0000313" key="1">
    <source>
        <dbReference type="EMBL" id="EXJ73546.1"/>
    </source>
</evidence>
<accession>W9X9D4</accession>
<evidence type="ECO:0000313" key="2">
    <source>
        <dbReference type="Proteomes" id="UP000019471"/>
    </source>
</evidence>
<dbReference type="RefSeq" id="XP_007742109.1">
    <property type="nucleotide sequence ID" value="XM_007743919.1"/>
</dbReference>
<gene>
    <name evidence="1" type="ORF">A1O5_03307</name>
</gene>
<dbReference type="InterPro" id="IPR027417">
    <property type="entry name" value="P-loop_NTPase"/>
</dbReference>
<dbReference type="GeneID" id="19188036"/>
<dbReference type="InterPro" id="IPR001806">
    <property type="entry name" value="Small_GTPase"/>
</dbReference>
<keyword evidence="2" id="KW-1185">Reference proteome</keyword>
<dbReference type="Proteomes" id="UP000019471">
    <property type="component" value="Unassembled WGS sequence"/>
</dbReference>
<dbReference type="GO" id="GO:0005525">
    <property type="term" value="F:GTP binding"/>
    <property type="evidence" value="ECO:0007669"/>
    <property type="project" value="InterPro"/>
</dbReference>
<reference evidence="1 2" key="1">
    <citation type="submission" date="2013-03" db="EMBL/GenBank/DDBJ databases">
        <title>The Genome Sequence of Cladophialophora psammophila CBS 110553.</title>
        <authorList>
            <consortium name="The Broad Institute Genomics Platform"/>
            <person name="Cuomo C."/>
            <person name="de Hoog S."/>
            <person name="Gorbushina A."/>
            <person name="Walker B."/>
            <person name="Young S.K."/>
            <person name="Zeng Q."/>
            <person name="Gargeya S."/>
            <person name="Fitzgerald M."/>
            <person name="Haas B."/>
            <person name="Abouelleil A."/>
            <person name="Allen A.W."/>
            <person name="Alvarado L."/>
            <person name="Arachchi H.M."/>
            <person name="Berlin A.M."/>
            <person name="Chapman S.B."/>
            <person name="Gainer-Dewar J."/>
            <person name="Goldberg J."/>
            <person name="Griggs A."/>
            <person name="Gujja S."/>
            <person name="Hansen M."/>
            <person name="Howarth C."/>
            <person name="Imamovic A."/>
            <person name="Ireland A."/>
            <person name="Larimer J."/>
            <person name="McCowan C."/>
            <person name="Murphy C."/>
            <person name="Pearson M."/>
            <person name="Poon T.W."/>
            <person name="Priest M."/>
            <person name="Roberts A."/>
            <person name="Saif S."/>
            <person name="Shea T."/>
            <person name="Sisk P."/>
            <person name="Sykes S."/>
            <person name="Wortman J."/>
            <person name="Nusbaum C."/>
            <person name="Birren B."/>
        </authorList>
    </citation>
    <scope>NUCLEOTIDE SEQUENCE [LARGE SCALE GENOMIC DNA]</scope>
    <source>
        <strain evidence="1 2">CBS 110553</strain>
    </source>
</reference>
<comment type="caution">
    <text evidence="1">The sequence shown here is derived from an EMBL/GenBank/DDBJ whole genome shotgun (WGS) entry which is preliminary data.</text>
</comment>
<sequence length="445" mass="51691">MNHLEILKVVIIGEEQTSWALHYRFTTIRNEGGAVFTPRDTTLRTIQVLAEGDNPEEVVLELFQRGDIDNPELLRLCCLHGEAFVITFSMNSRLSFDSIKKFMNAVVEAKGRPCPIALVGMQKKGLLEVTADEATNRAAELGLRHFHVQSQNQVMGPFAYLAWRHIQARGERTRLSKTIAWYCQSLWDRVDFRVWISSCFRRRQFRVERLEDTNASEATVYELGRQPFTDSKHHRRNSSTSDAWTLVTTDKQTHRHYHLLENSEDRAVLQHFRRQIPWSVLCPPDQCSSEEFLQLAQTWPPDHPNKKGSPALWDTVRHIFKDELQRMISNFPAHQSQCDKCREKVCPDLYRLMYMLLQDQIGSTIRVQLDDHDLISPKGTTNSTFQLTKVQPQESSILLGFETQTNERSLVIEWDDVWRLNTFGIYMAFPVEIADFLPLWFGNPL</sequence>
<protein>
    <submittedName>
        <fullName evidence="1">Uncharacterized protein</fullName>
    </submittedName>
</protein>
<organism evidence="1 2">
    <name type="scientific">Cladophialophora psammophila CBS 110553</name>
    <dbReference type="NCBI Taxonomy" id="1182543"/>
    <lineage>
        <taxon>Eukaryota</taxon>
        <taxon>Fungi</taxon>
        <taxon>Dikarya</taxon>
        <taxon>Ascomycota</taxon>
        <taxon>Pezizomycotina</taxon>
        <taxon>Eurotiomycetes</taxon>
        <taxon>Chaetothyriomycetidae</taxon>
        <taxon>Chaetothyriales</taxon>
        <taxon>Herpotrichiellaceae</taxon>
        <taxon>Cladophialophora</taxon>
    </lineage>
</organism>